<sequence length="159" mass="16092">MLNRRALLSAALAAPIVLAMTGRSALAASAVQVDVSRLTTQGLGPNAARIKLAMERELAGALGPSLQGRGASLVVRVLGISMPSYSGGATGFGGAGADDGMESEATVIGPDGRVIATYPVLSSSSAGMAGNWYTPGIDTARIDSMVRTNAGWIRRYVGG</sequence>
<accession>A0A1D7U7X8</accession>
<dbReference type="RefSeq" id="WP_069692677.1">
    <property type="nucleotide sequence ID" value="NZ_CP017147.1"/>
</dbReference>
<feature type="signal peptide" evidence="1">
    <location>
        <begin position="1"/>
        <end position="27"/>
    </location>
</feature>
<protein>
    <recommendedName>
        <fullName evidence="4">DUF302 domain-containing protein</fullName>
    </recommendedName>
</protein>
<evidence type="ECO:0000256" key="1">
    <source>
        <dbReference type="SAM" id="SignalP"/>
    </source>
</evidence>
<proteinExistence type="predicted"/>
<name>A0A1D7U7X8_9HYPH</name>
<dbReference type="InterPro" id="IPR006311">
    <property type="entry name" value="TAT_signal"/>
</dbReference>
<dbReference type="AlphaFoldDB" id="A0A1D7U7X8"/>
<evidence type="ECO:0008006" key="4">
    <source>
        <dbReference type="Google" id="ProtNLM"/>
    </source>
</evidence>
<evidence type="ECO:0000313" key="3">
    <source>
        <dbReference type="Proteomes" id="UP000094969"/>
    </source>
</evidence>
<dbReference type="OrthoDB" id="8159918at2"/>
<evidence type="ECO:0000313" key="2">
    <source>
        <dbReference type="EMBL" id="AOO83477.1"/>
    </source>
</evidence>
<feature type="chain" id="PRO_5009100042" description="DUF302 domain-containing protein" evidence="1">
    <location>
        <begin position="28"/>
        <end position="159"/>
    </location>
</feature>
<dbReference type="KEGG" id="bvv:BHK69_26250"/>
<reference evidence="2 3" key="1">
    <citation type="journal article" date="2015" name="Antonie Van Leeuwenhoek">
        <title>Bosea vaviloviae sp. nov., a new species of slow-growing rhizobia isolated from nodules of the relict species Vavilovia formosa (Stev.) Fed.</title>
        <authorList>
            <person name="Safronova V.I."/>
            <person name="Kuznetsova I.G."/>
            <person name="Sazanova A.L."/>
            <person name="Kimeklis A.K."/>
            <person name="Belimov A.A."/>
            <person name="Andronov E.E."/>
            <person name="Pinaev A.G."/>
            <person name="Chizhevskaya E.P."/>
            <person name="Pukhaev A.R."/>
            <person name="Popov K.P."/>
            <person name="Willems A."/>
            <person name="Tikhonovich I.A."/>
        </authorList>
    </citation>
    <scope>NUCLEOTIDE SEQUENCE [LARGE SCALE GENOMIC DNA]</scope>
    <source>
        <strain evidence="2 3">Vaf18</strain>
    </source>
</reference>
<organism evidence="2 3">
    <name type="scientific">Bosea vaviloviae</name>
    <dbReference type="NCBI Taxonomy" id="1526658"/>
    <lineage>
        <taxon>Bacteria</taxon>
        <taxon>Pseudomonadati</taxon>
        <taxon>Pseudomonadota</taxon>
        <taxon>Alphaproteobacteria</taxon>
        <taxon>Hyphomicrobiales</taxon>
        <taxon>Boseaceae</taxon>
        <taxon>Bosea</taxon>
    </lineage>
</organism>
<dbReference type="Proteomes" id="UP000094969">
    <property type="component" value="Chromosome"/>
</dbReference>
<dbReference type="PROSITE" id="PS51318">
    <property type="entry name" value="TAT"/>
    <property type="match status" value="1"/>
</dbReference>
<keyword evidence="1" id="KW-0732">Signal</keyword>
<keyword evidence="3" id="KW-1185">Reference proteome</keyword>
<gene>
    <name evidence="2" type="ORF">BHK69_26250</name>
</gene>
<dbReference type="EMBL" id="CP017147">
    <property type="protein sequence ID" value="AOO83477.1"/>
    <property type="molecule type" value="Genomic_DNA"/>
</dbReference>